<keyword evidence="8" id="KW-1185">Reference proteome</keyword>
<dbReference type="PANTHER" id="PTHR23528">
    <property type="match status" value="1"/>
</dbReference>
<comment type="caution">
    <text evidence="7">The sequence shown here is derived from an EMBL/GenBank/DDBJ whole genome shotgun (WGS) entry which is preliminary data.</text>
</comment>
<keyword evidence="3 5" id="KW-1133">Transmembrane helix</keyword>
<dbReference type="SUPFAM" id="SSF103473">
    <property type="entry name" value="MFS general substrate transporter"/>
    <property type="match status" value="1"/>
</dbReference>
<dbReference type="AlphaFoldDB" id="A0A919IF50"/>
<protein>
    <submittedName>
        <fullName evidence="7">MFS transporter</fullName>
    </submittedName>
</protein>
<dbReference type="InterPro" id="IPR020846">
    <property type="entry name" value="MFS_dom"/>
</dbReference>
<dbReference type="Gene3D" id="1.20.1250.20">
    <property type="entry name" value="MFS general substrate transporter like domains"/>
    <property type="match status" value="2"/>
</dbReference>
<dbReference type="InterPro" id="IPR036259">
    <property type="entry name" value="MFS_trans_sf"/>
</dbReference>
<name>A0A919IF50_9ACTN</name>
<evidence type="ECO:0000313" key="8">
    <source>
        <dbReference type="Proteomes" id="UP000619479"/>
    </source>
</evidence>
<dbReference type="EMBL" id="BOMH01000007">
    <property type="protein sequence ID" value="GID63242.1"/>
    <property type="molecule type" value="Genomic_DNA"/>
</dbReference>
<feature type="transmembrane region" description="Helical" evidence="5">
    <location>
        <begin position="331"/>
        <end position="357"/>
    </location>
</feature>
<comment type="subcellular location">
    <subcellularLocation>
        <location evidence="1">Cell membrane</location>
        <topology evidence="1">Multi-pass membrane protein</topology>
    </subcellularLocation>
</comment>
<evidence type="ECO:0000313" key="7">
    <source>
        <dbReference type="EMBL" id="GID63242.1"/>
    </source>
</evidence>
<dbReference type="InterPro" id="IPR011701">
    <property type="entry name" value="MFS"/>
</dbReference>
<dbReference type="GO" id="GO:0022857">
    <property type="term" value="F:transmembrane transporter activity"/>
    <property type="evidence" value="ECO:0007669"/>
    <property type="project" value="InterPro"/>
</dbReference>
<dbReference type="CDD" id="cd06174">
    <property type="entry name" value="MFS"/>
    <property type="match status" value="1"/>
</dbReference>
<dbReference type="GO" id="GO:0005886">
    <property type="term" value="C:plasma membrane"/>
    <property type="evidence" value="ECO:0007669"/>
    <property type="project" value="UniProtKB-SubCell"/>
</dbReference>
<feature type="transmembrane region" description="Helical" evidence="5">
    <location>
        <begin position="398"/>
        <end position="419"/>
    </location>
</feature>
<dbReference type="Pfam" id="PF07690">
    <property type="entry name" value="MFS_1"/>
    <property type="match status" value="1"/>
</dbReference>
<feature type="transmembrane region" description="Helical" evidence="5">
    <location>
        <begin position="236"/>
        <end position="256"/>
    </location>
</feature>
<dbReference type="RefSeq" id="WP_203738686.1">
    <property type="nucleotide sequence ID" value="NZ_BAAAUC010000073.1"/>
</dbReference>
<evidence type="ECO:0000259" key="6">
    <source>
        <dbReference type="PROSITE" id="PS50850"/>
    </source>
</evidence>
<proteinExistence type="predicted"/>
<gene>
    <name evidence="7" type="primary">floR</name>
    <name evidence="7" type="ORF">Acy02nite_11230</name>
</gene>
<dbReference type="Proteomes" id="UP000619479">
    <property type="component" value="Unassembled WGS sequence"/>
</dbReference>
<reference evidence="7" key="1">
    <citation type="submission" date="2021-01" db="EMBL/GenBank/DDBJ databases">
        <title>Whole genome shotgun sequence of Actinoplanes cyaneus NBRC 14990.</title>
        <authorList>
            <person name="Komaki H."/>
            <person name="Tamura T."/>
        </authorList>
    </citation>
    <scope>NUCLEOTIDE SEQUENCE</scope>
    <source>
        <strain evidence="7">NBRC 14990</strain>
    </source>
</reference>
<feature type="transmembrane region" description="Helical" evidence="5">
    <location>
        <begin position="24"/>
        <end position="49"/>
    </location>
</feature>
<feature type="transmembrane region" description="Helical" evidence="5">
    <location>
        <begin position="369"/>
        <end position="392"/>
    </location>
</feature>
<accession>A0A919IF50</accession>
<feature type="transmembrane region" description="Helical" evidence="5">
    <location>
        <begin position="307"/>
        <end position="325"/>
    </location>
</feature>
<keyword evidence="2 5" id="KW-0812">Transmembrane</keyword>
<feature type="transmembrane region" description="Helical" evidence="5">
    <location>
        <begin position="123"/>
        <end position="144"/>
    </location>
</feature>
<feature type="transmembrane region" description="Helical" evidence="5">
    <location>
        <begin position="276"/>
        <end position="295"/>
    </location>
</feature>
<evidence type="ECO:0000256" key="4">
    <source>
        <dbReference type="ARBA" id="ARBA00023136"/>
    </source>
</evidence>
<dbReference type="PANTHER" id="PTHR23528:SF1">
    <property type="entry name" value="MAJOR FACILITATOR SUPERFAMILY (MFS) PROFILE DOMAIN-CONTAINING PROTEIN"/>
    <property type="match status" value="1"/>
</dbReference>
<feature type="transmembrane region" description="Helical" evidence="5">
    <location>
        <begin position="183"/>
        <end position="204"/>
    </location>
</feature>
<sequence length="423" mass="43863">MTTVESRPTTPSVLSDRPNAPTRLIVAMALAMLGAYLTILTPVIVSMSIRVAQIAPDDKSAALGTVLSVGAVLALLGNPFFGAMSDRTTSRLGRRRPWLLGGMLVGTAGLLIVSLGGNIPTLTAGWALAQLGINATLATLTALLPDQIPPQQRGKVSGILGLMTSVAILLGSALAAALSGNALLMFMVPALIGIATVVLLVTILKDRPAEKGHFAPYGVKEFARTFYISPRRHPDFAWNILSRFLIWMGLAAVTTYESYLLIDRFGYTTDNVATGVLVATLITTVGLVAGSSFGGTLSDRTGRRRPFVLGAGLVVAASLVIIAFAHSFPLFLVAVGLFGVGEGVYLAVDLALATDVLPNPDDAAKDMGVLNIANALPQSLVPILAAPILAVGSGGSNYTLLFLLGAVVAVAGSLLVQMVRGAR</sequence>
<evidence type="ECO:0000256" key="3">
    <source>
        <dbReference type="ARBA" id="ARBA00022989"/>
    </source>
</evidence>
<keyword evidence="4 5" id="KW-0472">Membrane</keyword>
<feature type="transmembrane region" description="Helical" evidence="5">
    <location>
        <begin position="97"/>
        <end position="117"/>
    </location>
</feature>
<feature type="domain" description="Major facilitator superfamily (MFS) profile" evidence="6">
    <location>
        <begin position="22"/>
        <end position="423"/>
    </location>
</feature>
<feature type="transmembrane region" description="Helical" evidence="5">
    <location>
        <begin position="156"/>
        <end position="177"/>
    </location>
</feature>
<evidence type="ECO:0000256" key="1">
    <source>
        <dbReference type="ARBA" id="ARBA00004651"/>
    </source>
</evidence>
<feature type="transmembrane region" description="Helical" evidence="5">
    <location>
        <begin position="61"/>
        <end position="85"/>
    </location>
</feature>
<dbReference type="PROSITE" id="PS50850">
    <property type="entry name" value="MFS"/>
    <property type="match status" value="1"/>
</dbReference>
<evidence type="ECO:0000256" key="2">
    <source>
        <dbReference type="ARBA" id="ARBA00022692"/>
    </source>
</evidence>
<organism evidence="7 8">
    <name type="scientific">Actinoplanes cyaneus</name>
    <dbReference type="NCBI Taxonomy" id="52696"/>
    <lineage>
        <taxon>Bacteria</taxon>
        <taxon>Bacillati</taxon>
        <taxon>Actinomycetota</taxon>
        <taxon>Actinomycetes</taxon>
        <taxon>Micromonosporales</taxon>
        <taxon>Micromonosporaceae</taxon>
        <taxon>Actinoplanes</taxon>
    </lineage>
</organism>
<evidence type="ECO:0000256" key="5">
    <source>
        <dbReference type="SAM" id="Phobius"/>
    </source>
</evidence>